<dbReference type="Gene3D" id="3.40.30.10">
    <property type="entry name" value="Glutaredoxin"/>
    <property type="match status" value="1"/>
</dbReference>
<evidence type="ECO:0000256" key="1">
    <source>
        <dbReference type="ARBA" id="ARBA00004196"/>
    </source>
</evidence>
<comment type="caution">
    <text evidence="5">The sequence shown here is derived from an EMBL/GenBank/DDBJ whole genome shotgun (WGS) entry which is preliminary data.</text>
</comment>
<dbReference type="GO" id="GO:0015036">
    <property type="term" value="F:disulfide oxidoreductase activity"/>
    <property type="evidence" value="ECO:0007669"/>
    <property type="project" value="UniProtKB-ARBA"/>
</dbReference>
<proteinExistence type="predicted"/>
<dbReference type="PANTHER" id="PTHR42852:SF13">
    <property type="entry name" value="PROTEIN DIPZ"/>
    <property type="match status" value="1"/>
</dbReference>
<dbReference type="InterPro" id="IPR017937">
    <property type="entry name" value="Thioredoxin_CS"/>
</dbReference>
<dbReference type="PROSITE" id="PS51352">
    <property type="entry name" value="THIOREDOXIN_2"/>
    <property type="match status" value="1"/>
</dbReference>
<evidence type="ECO:0000259" key="4">
    <source>
        <dbReference type="PROSITE" id="PS51352"/>
    </source>
</evidence>
<reference evidence="5 6" key="1">
    <citation type="journal article" date="2020" name="Nature">
        <title>Bacterial chemolithoautotrophy via manganese oxidation.</title>
        <authorList>
            <person name="Yu H."/>
            <person name="Leadbetter J.R."/>
        </authorList>
    </citation>
    <scope>NUCLEOTIDE SEQUENCE [LARGE SCALE GENOMIC DNA]</scope>
    <source>
        <strain evidence="5 6">RBP-1</strain>
    </source>
</reference>
<dbReference type="InterPro" id="IPR013766">
    <property type="entry name" value="Thioredoxin_domain"/>
</dbReference>
<dbReference type="SUPFAM" id="SSF52833">
    <property type="entry name" value="Thioredoxin-like"/>
    <property type="match status" value="1"/>
</dbReference>
<evidence type="ECO:0000256" key="2">
    <source>
        <dbReference type="ARBA" id="ARBA00022748"/>
    </source>
</evidence>
<dbReference type="InterPro" id="IPR006311">
    <property type="entry name" value="TAT_signal"/>
</dbReference>
<keyword evidence="2" id="KW-0201">Cytochrome c-type biogenesis</keyword>
<sequence>MSAHEAEAATGRRRHLLFAAVAAGAALAGAGVAWRKWRPQPVAGDAAAAIWPLTFASPAGAPLDMGSFRGKPLLLNFWATWCPPCVEEMPLLDQFYRENAANGWQVVGLAIDQAEPVRQFLARLPVSFPIGLAAQGGQELSRALGNLAGGLPFTVVVGATGDLLQRRMGRVTAADLAQWRTLR</sequence>
<dbReference type="CDD" id="cd02966">
    <property type="entry name" value="TlpA_like_family"/>
    <property type="match status" value="1"/>
</dbReference>
<dbReference type="Proteomes" id="UP000521868">
    <property type="component" value="Unassembled WGS sequence"/>
</dbReference>
<keyword evidence="6" id="KW-1185">Reference proteome</keyword>
<protein>
    <submittedName>
        <fullName evidence="5">TlpA family protein disulfide reductase</fullName>
    </submittedName>
</protein>
<evidence type="ECO:0000313" key="6">
    <source>
        <dbReference type="Proteomes" id="UP000521868"/>
    </source>
</evidence>
<accession>A0A7X6I6A6</accession>
<dbReference type="InterPro" id="IPR036249">
    <property type="entry name" value="Thioredoxin-like_sf"/>
</dbReference>
<dbReference type="RefSeq" id="WP_168107341.1">
    <property type="nucleotide sequence ID" value="NZ_VTOX01000003.1"/>
</dbReference>
<evidence type="ECO:0000313" key="5">
    <source>
        <dbReference type="EMBL" id="NKE66221.1"/>
    </source>
</evidence>
<name>A0A7X6I6A6_9BURK</name>
<dbReference type="InterPro" id="IPR013740">
    <property type="entry name" value="Redoxin"/>
</dbReference>
<dbReference type="PANTHER" id="PTHR42852">
    <property type="entry name" value="THIOL:DISULFIDE INTERCHANGE PROTEIN DSBE"/>
    <property type="match status" value="1"/>
</dbReference>
<evidence type="ECO:0000256" key="3">
    <source>
        <dbReference type="ARBA" id="ARBA00023284"/>
    </source>
</evidence>
<dbReference type="InterPro" id="IPR050553">
    <property type="entry name" value="Thioredoxin_ResA/DsbE_sf"/>
</dbReference>
<dbReference type="GO" id="GO:0017004">
    <property type="term" value="P:cytochrome complex assembly"/>
    <property type="evidence" value="ECO:0007669"/>
    <property type="project" value="UniProtKB-KW"/>
</dbReference>
<dbReference type="PROSITE" id="PS00194">
    <property type="entry name" value="THIOREDOXIN_1"/>
    <property type="match status" value="1"/>
</dbReference>
<dbReference type="AlphaFoldDB" id="A0A7X6I6A6"/>
<dbReference type="EMBL" id="VTOX01000003">
    <property type="protein sequence ID" value="NKE66221.1"/>
    <property type="molecule type" value="Genomic_DNA"/>
</dbReference>
<dbReference type="PROSITE" id="PS51318">
    <property type="entry name" value="TAT"/>
    <property type="match status" value="1"/>
</dbReference>
<keyword evidence="3" id="KW-0676">Redox-active center</keyword>
<comment type="subcellular location">
    <subcellularLocation>
        <location evidence="1">Cell envelope</location>
    </subcellularLocation>
</comment>
<gene>
    <name evidence="5" type="ORF">RAMLITH_10350</name>
</gene>
<feature type="domain" description="Thioredoxin" evidence="4">
    <location>
        <begin position="21"/>
        <end position="165"/>
    </location>
</feature>
<organism evidence="5 6">
    <name type="scientific">Ramlibacter lithotrophicus</name>
    <dbReference type="NCBI Taxonomy" id="2606681"/>
    <lineage>
        <taxon>Bacteria</taxon>
        <taxon>Pseudomonadati</taxon>
        <taxon>Pseudomonadota</taxon>
        <taxon>Betaproteobacteria</taxon>
        <taxon>Burkholderiales</taxon>
        <taxon>Comamonadaceae</taxon>
        <taxon>Ramlibacter</taxon>
    </lineage>
</organism>
<dbReference type="GO" id="GO:0030313">
    <property type="term" value="C:cell envelope"/>
    <property type="evidence" value="ECO:0007669"/>
    <property type="project" value="UniProtKB-SubCell"/>
</dbReference>
<dbReference type="Pfam" id="PF08534">
    <property type="entry name" value="Redoxin"/>
    <property type="match status" value="1"/>
</dbReference>